<organism evidence="1 2">
    <name type="scientific">Paenibacillus nicotianae</name>
    <dbReference type="NCBI Taxonomy" id="1526551"/>
    <lineage>
        <taxon>Bacteria</taxon>
        <taxon>Bacillati</taxon>
        <taxon>Bacillota</taxon>
        <taxon>Bacilli</taxon>
        <taxon>Bacillales</taxon>
        <taxon>Paenibacillaceae</taxon>
        <taxon>Paenibacillus</taxon>
    </lineage>
</organism>
<dbReference type="RefSeq" id="WP_379284324.1">
    <property type="nucleotide sequence ID" value="NZ_JBHUGF010000011.1"/>
</dbReference>
<dbReference type="Proteomes" id="UP001597403">
    <property type="component" value="Unassembled WGS sequence"/>
</dbReference>
<dbReference type="InterPro" id="IPR010667">
    <property type="entry name" value="Phage_T4_Gp19"/>
</dbReference>
<dbReference type="InterPro" id="IPR011747">
    <property type="entry name" value="CHP02241"/>
</dbReference>
<evidence type="ECO:0000313" key="2">
    <source>
        <dbReference type="Proteomes" id="UP001597403"/>
    </source>
</evidence>
<dbReference type="NCBIfam" id="TIGR02241">
    <property type="entry name" value="conserved hypothetical phage tail region protein"/>
    <property type="match status" value="1"/>
</dbReference>
<comment type="caution">
    <text evidence="1">The sequence shown here is derived from an EMBL/GenBank/DDBJ whole genome shotgun (WGS) entry which is preliminary data.</text>
</comment>
<dbReference type="EMBL" id="JBHUGF010000011">
    <property type="protein sequence ID" value="MFD1992510.1"/>
    <property type="molecule type" value="Genomic_DNA"/>
</dbReference>
<evidence type="ECO:0000313" key="1">
    <source>
        <dbReference type="EMBL" id="MFD1992510.1"/>
    </source>
</evidence>
<keyword evidence="2" id="KW-1185">Reference proteome</keyword>
<dbReference type="PANTHER" id="PTHR38009:SF1">
    <property type="entry name" value="CONSERVED HYPOTHETICAL PHAGE TAIL PROTEIN"/>
    <property type="match status" value="1"/>
</dbReference>
<dbReference type="Pfam" id="PF06841">
    <property type="entry name" value="Phage_T4_gp19"/>
    <property type="match status" value="1"/>
</dbReference>
<dbReference type="PANTHER" id="PTHR38009">
    <property type="entry name" value="CONSERVED HYPOTHETICAL PHAGE TAIL PROTEIN"/>
    <property type="match status" value="1"/>
</dbReference>
<gene>
    <name evidence="1" type="ORF">ACFSGI_21265</name>
</gene>
<reference evidence="2" key="1">
    <citation type="journal article" date="2019" name="Int. J. Syst. Evol. Microbiol.">
        <title>The Global Catalogue of Microorganisms (GCM) 10K type strain sequencing project: providing services to taxonomists for standard genome sequencing and annotation.</title>
        <authorList>
            <consortium name="The Broad Institute Genomics Platform"/>
            <consortium name="The Broad Institute Genome Sequencing Center for Infectious Disease"/>
            <person name="Wu L."/>
            <person name="Ma J."/>
        </authorList>
    </citation>
    <scope>NUCLEOTIDE SEQUENCE [LARGE SCALE GENOMIC DNA]</scope>
    <source>
        <strain evidence="2">CGMCC 1.15067</strain>
    </source>
</reference>
<accession>A0ABW4UZS0</accession>
<proteinExistence type="predicted"/>
<sequence length="159" mass="18171">MPGKSMPGNAAPVRKDPLAAFRFMVQIDQLQVAGFSEISGLQAETKYETYIEGGENGYVHYLPTRREYPPLVFKRGIVFSQSLWNWYDGFKTGSIVKLNGSIIMSNDNYNDFMIWHFKDAYPVKWMGPQLNAKQNDIAFESIEIVHQGLSLDQRSRAKL</sequence>
<name>A0ABW4UZS0_9BACL</name>
<protein>
    <submittedName>
        <fullName evidence="1">Phage tail protein</fullName>
    </submittedName>
</protein>